<evidence type="ECO:0000313" key="3">
    <source>
        <dbReference type="EMBL" id="EQC25346.1"/>
    </source>
</evidence>
<keyword evidence="2" id="KW-0472">Membrane</keyword>
<proteinExistence type="predicted"/>
<protein>
    <submittedName>
        <fullName evidence="3">Uncharacterized protein</fullName>
    </submittedName>
</protein>
<feature type="region of interest" description="Disordered" evidence="1">
    <location>
        <begin position="1"/>
        <end position="27"/>
    </location>
</feature>
<dbReference type="OMA" id="VYCISQI"/>
<evidence type="ECO:0000313" key="4">
    <source>
        <dbReference type="Proteomes" id="UP000030762"/>
    </source>
</evidence>
<dbReference type="Proteomes" id="UP000030762">
    <property type="component" value="Unassembled WGS sequence"/>
</dbReference>
<dbReference type="InParanoid" id="T0PSX4"/>
<dbReference type="RefSeq" id="XP_008621196.1">
    <property type="nucleotide sequence ID" value="XM_008622974.1"/>
</dbReference>
<dbReference type="VEuPathDB" id="FungiDB:SDRG_16757"/>
<keyword evidence="2" id="KW-0812">Transmembrane</keyword>
<reference evidence="3 4" key="1">
    <citation type="submission" date="2012-04" db="EMBL/GenBank/DDBJ databases">
        <title>The Genome Sequence of Saprolegnia declina VS20.</title>
        <authorList>
            <consortium name="The Broad Institute Genome Sequencing Platform"/>
            <person name="Russ C."/>
            <person name="Nusbaum C."/>
            <person name="Tyler B."/>
            <person name="van West P."/>
            <person name="Dieguez-Uribeondo J."/>
            <person name="de Bruijn I."/>
            <person name="Tripathy S."/>
            <person name="Jiang R."/>
            <person name="Young S.K."/>
            <person name="Zeng Q."/>
            <person name="Gargeya S."/>
            <person name="Fitzgerald M."/>
            <person name="Haas B."/>
            <person name="Abouelleil A."/>
            <person name="Alvarado L."/>
            <person name="Arachchi H.M."/>
            <person name="Berlin A."/>
            <person name="Chapman S.B."/>
            <person name="Goldberg J."/>
            <person name="Griggs A."/>
            <person name="Gujja S."/>
            <person name="Hansen M."/>
            <person name="Howarth C."/>
            <person name="Imamovic A."/>
            <person name="Larimer J."/>
            <person name="McCowen C."/>
            <person name="Montmayeur A."/>
            <person name="Murphy C."/>
            <person name="Neiman D."/>
            <person name="Pearson M."/>
            <person name="Priest M."/>
            <person name="Roberts A."/>
            <person name="Saif S."/>
            <person name="Shea T."/>
            <person name="Sisk P."/>
            <person name="Sykes S."/>
            <person name="Wortman J."/>
            <person name="Nusbaum C."/>
            <person name="Birren B."/>
        </authorList>
    </citation>
    <scope>NUCLEOTIDE SEQUENCE [LARGE SCALE GENOMIC DNA]</scope>
    <source>
        <strain evidence="3 4">VS20</strain>
    </source>
</reference>
<dbReference type="AlphaFoldDB" id="T0PSX4"/>
<feature type="compositionally biased region" description="Polar residues" evidence="1">
    <location>
        <begin position="16"/>
        <end position="27"/>
    </location>
</feature>
<evidence type="ECO:0000256" key="1">
    <source>
        <dbReference type="SAM" id="MobiDB-lite"/>
    </source>
</evidence>
<keyword evidence="2" id="KW-1133">Transmembrane helix</keyword>
<gene>
    <name evidence="3" type="ORF">SDRG_16757</name>
</gene>
<evidence type="ECO:0000256" key="2">
    <source>
        <dbReference type="SAM" id="Phobius"/>
    </source>
</evidence>
<dbReference type="EMBL" id="JH767283">
    <property type="protein sequence ID" value="EQC25346.1"/>
    <property type="molecule type" value="Genomic_DNA"/>
</dbReference>
<dbReference type="OrthoDB" id="78180at2759"/>
<name>T0PSX4_SAPDV</name>
<dbReference type="GeneID" id="19957484"/>
<sequence>MPRAGPHAWTHGLRQTAPSSVSGTIPATSATMGMNHTALPSTIGLSGKSGEHGRKKLSALGRIGSNLSAGALILLSLLTLIVLITQGMFDRLVMSNNGQSADYFWAPYSETCALAPTGWVPNSCSALEANATTPDAWAALGHILATQWSAELEEASSLYISTCIVGGNTAVGWGVLIFIAGYDAYPACIPTTGGQPIAGIAMLETTVRDDHGVYLLTLYSDKNATMQSITHHRNTDGTSQDIVSTPLRTAIATDGSYSADATGTDFIVLSTPLTTRYTVNVYCISQIQVASSLGLPGWSQGKHGGIPVTPAWLCGNQVSNASELIAFQMILIVLTVLALNGDFYITLEGIRGLIAGKPVLTKHTFGVVPFDPKPHKDTETYVVSVYWLGCAMLPTSLAWLRPYVAGVVVENHFKVERQSPTQETLDRNRVYRYTRGNCVT</sequence>
<feature type="transmembrane region" description="Helical" evidence="2">
    <location>
        <begin position="324"/>
        <end position="347"/>
    </location>
</feature>
<feature type="transmembrane region" description="Helical" evidence="2">
    <location>
        <begin position="63"/>
        <end position="89"/>
    </location>
</feature>
<keyword evidence="4" id="KW-1185">Reference proteome</keyword>
<organism evidence="3 4">
    <name type="scientific">Saprolegnia diclina (strain VS20)</name>
    <dbReference type="NCBI Taxonomy" id="1156394"/>
    <lineage>
        <taxon>Eukaryota</taxon>
        <taxon>Sar</taxon>
        <taxon>Stramenopiles</taxon>
        <taxon>Oomycota</taxon>
        <taxon>Saprolegniomycetes</taxon>
        <taxon>Saprolegniales</taxon>
        <taxon>Saprolegniaceae</taxon>
        <taxon>Saprolegnia</taxon>
    </lineage>
</organism>
<accession>T0PSX4</accession>